<name>A0AA42BPE2_9ALTE</name>
<dbReference type="GO" id="GO:0006950">
    <property type="term" value="P:response to stress"/>
    <property type="evidence" value="ECO:0007669"/>
    <property type="project" value="UniProtKB-ARBA"/>
</dbReference>
<dbReference type="InterPro" id="IPR036249">
    <property type="entry name" value="Thioredoxin-like_sf"/>
</dbReference>
<dbReference type="SUPFAM" id="SSF48452">
    <property type="entry name" value="TPR-like"/>
    <property type="match status" value="1"/>
</dbReference>
<evidence type="ECO:0000259" key="1">
    <source>
        <dbReference type="PROSITE" id="PS51352"/>
    </source>
</evidence>
<dbReference type="SUPFAM" id="SSF52833">
    <property type="entry name" value="Thioredoxin-like"/>
    <property type="match status" value="1"/>
</dbReference>
<dbReference type="Proteomes" id="UP001165413">
    <property type="component" value="Unassembled WGS sequence"/>
</dbReference>
<dbReference type="Pfam" id="PF14561">
    <property type="entry name" value="TPR_20"/>
    <property type="match status" value="1"/>
</dbReference>
<reference evidence="2" key="1">
    <citation type="submission" date="2022-07" db="EMBL/GenBank/DDBJ databases">
        <title>Characterization of the Novel Bacterium Alteromonas immobilis LMIT006 and Alteromonas gregis LMIT007.</title>
        <authorList>
            <person name="Lin X."/>
        </authorList>
    </citation>
    <scope>NUCLEOTIDE SEQUENCE</scope>
    <source>
        <strain evidence="2">LMIT007</strain>
    </source>
</reference>
<dbReference type="RefSeq" id="WP_254099538.1">
    <property type="nucleotide sequence ID" value="NZ_JANATA010000006.1"/>
</dbReference>
<dbReference type="Pfam" id="PF00085">
    <property type="entry name" value="Thioredoxin"/>
    <property type="match status" value="1"/>
</dbReference>
<dbReference type="PROSITE" id="PS51352">
    <property type="entry name" value="THIOREDOXIN_2"/>
    <property type="match status" value="1"/>
</dbReference>
<dbReference type="GO" id="GO:0005737">
    <property type="term" value="C:cytoplasm"/>
    <property type="evidence" value="ECO:0007669"/>
    <property type="project" value="TreeGrafter"/>
</dbReference>
<dbReference type="PANTHER" id="PTHR45663:SF11">
    <property type="entry name" value="GEO12009P1"/>
    <property type="match status" value="1"/>
</dbReference>
<evidence type="ECO:0000313" key="3">
    <source>
        <dbReference type="Proteomes" id="UP001165413"/>
    </source>
</evidence>
<accession>A0AA42BPE2</accession>
<dbReference type="Gene3D" id="3.40.30.10">
    <property type="entry name" value="Glutaredoxin"/>
    <property type="match status" value="1"/>
</dbReference>
<feature type="domain" description="Thioredoxin" evidence="1">
    <location>
        <begin position="1"/>
        <end position="125"/>
    </location>
</feature>
<evidence type="ECO:0000313" key="2">
    <source>
        <dbReference type="EMBL" id="MCP3428336.1"/>
    </source>
</evidence>
<dbReference type="EMBL" id="JANATA010000006">
    <property type="protein sequence ID" value="MCP3428336.1"/>
    <property type="molecule type" value="Genomic_DNA"/>
</dbReference>
<dbReference type="InterPro" id="IPR011990">
    <property type="entry name" value="TPR-like_helical_dom_sf"/>
</dbReference>
<dbReference type="PANTHER" id="PTHR45663">
    <property type="entry name" value="GEO12009P1"/>
    <property type="match status" value="1"/>
</dbReference>
<dbReference type="AlphaFoldDB" id="A0AA42BPE2"/>
<keyword evidence="3" id="KW-1185">Reference proteome</keyword>
<dbReference type="GO" id="GO:0015035">
    <property type="term" value="F:protein-disulfide reductase activity"/>
    <property type="evidence" value="ECO:0007669"/>
    <property type="project" value="TreeGrafter"/>
</dbReference>
<dbReference type="InterPro" id="IPR013766">
    <property type="entry name" value="Thioredoxin_domain"/>
</dbReference>
<dbReference type="Gene3D" id="1.25.40.10">
    <property type="entry name" value="Tetratricopeptide repeat domain"/>
    <property type="match status" value="2"/>
</dbReference>
<proteinExistence type="predicted"/>
<comment type="caution">
    <text evidence="2">The sequence shown here is derived from an EMBL/GenBank/DDBJ whole genome shotgun (WGS) entry which is preliminary data.</text>
</comment>
<protein>
    <submittedName>
        <fullName evidence="2">Tetratricopeptide repeat protein</fullName>
    </submittedName>
</protein>
<sequence length="281" mass="30957">MLSPVAITMDNFQQIILEDSKSKWLLLQFFVPENQACAQTTQILSTAVQPYAQHLTYAQVNCNEQQQIAQQFGIQSVPTVMLIKDAQPVDGFASVLDAAQVEEFLVKHLPRPEDELLIAAQEQLNAGDIQGAFTSAQQAYALAPNNLDCQYMLADCQIDLGQIDAAKALLSSIGLADQDNRYQVLQGKIELALQAAESPEIKALQAQLAEEPENKQIKVDLAVQLHAAHQTEDALALLFSVVSEQLDFGEAKKLLLDMINALPDGDALKSSYRRKVYSLLY</sequence>
<gene>
    <name evidence="2" type="ORF">NLF92_05180</name>
</gene>
<organism evidence="2 3">
    <name type="scientific">Opacimonas viscosa</name>
    <dbReference type="NCBI Taxonomy" id="2961944"/>
    <lineage>
        <taxon>Bacteria</taxon>
        <taxon>Pseudomonadati</taxon>
        <taxon>Pseudomonadota</taxon>
        <taxon>Gammaproteobacteria</taxon>
        <taxon>Alteromonadales</taxon>
        <taxon>Alteromonadaceae</taxon>
        <taxon>Opacimonas</taxon>
    </lineage>
</organism>
<dbReference type="Pfam" id="PF14559">
    <property type="entry name" value="TPR_19"/>
    <property type="match status" value="1"/>
</dbReference>